<evidence type="ECO:0000256" key="1">
    <source>
        <dbReference type="SAM" id="SignalP"/>
    </source>
</evidence>
<dbReference type="AlphaFoldDB" id="A0A9W7W2L5"/>
<evidence type="ECO:0000313" key="2">
    <source>
        <dbReference type="EMBL" id="KAH9827514.1"/>
    </source>
</evidence>
<keyword evidence="1" id="KW-0732">Signal</keyword>
<proteinExistence type="predicted"/>
<organism evidence="2 3">
    <name type="scientific">Teratosphaeria destructans</name>
    <dbReference type="NCBI Taxonomy" id="418781"/>
    <lineage>
        <taxon>Eukaryota</taxon>
        <taxon>Fungi</taxon>
        <taxon>Dikarya</taxon>
        <taxon>Ascomycota</taxon>
        <taxon>Pezizomycotina</taxon>
        <taxon>Dothideomycetes</taxon>
        <taxon>Dothideomycetidae</taxon>
        <taxon>Mycosphaerellales</taxon>
        <taxon>Teratosphaeriaceae</taxon>
        <taxon>Teratosphaeria</taxon>
    </lineage>
</organism>
<sequence length="191" mass="19906">MSPLFLHPLLLLLITTLTSALPLHPATNALLTDISALDHAIRAATNAIAAYPGGTQPYEPLRAANAQLIRRNRIAYNDALTLPPQSIDTSTQIIDQVASPILPDIDAYVAALLRQHDLIAAAGLERETATTLEVVASDHDTLSLAVGARLSPVTLGCAVPAARARGRWAVEAGGAGVWGVPLAPLVVPVDG</sequence>
<dbReference type="Proteomes" id="UP001138500">
    <property type="component" value="Unassembled WGS sequence"/>
</dbReference>
<comment type="caution">
    <text evidence="2">The sequence shown here is derived from an EMBL/GenBank/DDBJ whole genome shotgun (WGS) entry which is preliminary data.</text>
</comment>
<dbReference type="OrthoDB" id="2422134at2759"/>
<keyword evidence="3" id="KW-1185">Reference proteome</keyword>
<evidence type="ECO:0000313" key="3">
    <source>
        <dbReference type="Proteomes" id="UP001138500"/>
    </source>
</evidence>
<feature type="signal peptide" evidence="1">
    <location>
        <begin position="1"/>
        <end position="20"/>
    </location>
</feature>
<protein>
    <submittedName>
        <fullName evidence="2">Hydrophobic surface binding protein A</fullName>
    </submittedName>
</protein>
<feature type="chain" id="PRO_5040742581" evidence="1">
    <location>
        <begin position="21"/>
        <end position="191"/>
    </location>
</feature>
<dbReference type="InterPro" id="IPR021054">
    <property type="entry name" value="Cell_wall_mannoprotein_1"/>
</dbReference>
<dbReference type="EMBL" id="RIBY02001869">
    <property type="protein sequence ID" value="KAH9827514.1"/>
    <property type="molecule type" value="Genomic_DNA"/>
</dbReference>
<accession>A0A9W7W2L5</accession>
<reference evidence="2 3" key="2">
    <citation type="journal article" date="2021" name="Curr. Genet.">
        <title>Genetic response to nitrogen starvation in the aggressive Eucalyptus foliar pathogen Teratosphaeria destructans.</title>
        <authorList>
            <person name="Havenga M."/>
            <person name="Wingfield B.D."/>
            <person name="Wingfield M.J."/>
            <person name="Dreyer L.L."/>
            <person name="Roets F."/>
            <person name="Aylward J."/>
        </authorList>
    </citation>
    <scope>NUCLEOTIDE SEQUENCE [LARGE SCALE GENOMIC DNA]</scope>
    <source>
        <strain evidence="2">CMW44962</strain>
    </source>
</reference>
<reference evidence="2 3" key="1">
    <citation type="journal article" date="2018" name="IMA Fungus">
        <title>IMA Genome-F 10: Nine draft genome sequences of Claviceps purpurea s.lat., including C. arundinis, C. humidiphila, and C. cf. spartinae, pseudomolecules for the pitch canker pathogen Fusarium circinatum, draft genome of Davidsoniella eucalypti, Grosmannia galeiformis, Quambalaria eucalypti, and Teratosphaeria destructans.</title>
        <authorList>
            <person name="Wingfield B.D."/>
            <person name="Liu M."/>
            <person name="Nguyen H.D."/>
            <person name="Lane F.A."/>
            <person name="Morgan S.W."/>
            <person name="De Vos L."/>
            <person name="Wilken P.M."/>
            <person name="Duong T.A."/>
            <person name="Aylward J."/>
            <person name="Coetzee M.P."/>
            <person name="Dadej K."/>
            <person name="De Beer Z.W."/>
            <person name="Findlay W."/>
            <person name="Havenga M."/>
            <person name="Kolarik M."/>
            <person name="Menzies J.G."/>
            <person name="Naidoo K."/>
            <person name="Pochopski O."/>
            <person name="Shoukouhi P."/>
            <person name="Santana Q.C."/>
            <person name="Seifert K.A."/>
            <person name="Soal N."/>
            <person name="Steenkamp E.T."/>
            <person name="Tatham C.T."/>
            <person name="van der Nest M.A."/>
            <person name="Wingfield M.J."/>
        </authorList>
    </citation>
    <scope>NUCLEOTIDE SEQUENCE [LARGE SCALE GENOMIC DNA]</scope>
    <source>
        <strain evidence="2">CMW44962</strain>
    </source>
</reference>
<name>A0A9W7W2L5_9PEZI</name>
<gene>
    <name evidence="2" type="ORF">Tdes44962_MAKER09675</name>
</gene>
<dbReference type="Pfam" id="PF12296">
    <property type="entry name" value="HsbA"/>
    <property type="match status" value="1"/>
</dbReference>